<dbReference type="InterPro" id="IPR019734">
    <property type="entry name" value="TPR_rpt"/>
</dbReference>
<dbReference type="Proteomes" id="UP000219215">
    <property type="component" value="Chromosome DPRO"/>
</dbReference>
<feature type="chain" id="PRO_5013107133" evidence="2">
    <location>
        <begin position="26"/>
        <end position="304"/>
    </location>
</feature>
<dbReference type="InterPro" id="IPR039564">
    <property type="entry name" value="Peptidase_C39-like"/>
</dbReference>
<evidence type="ECO:0000256" key="2">
    <source>
        <dbReference type="SAM" id="SignalP"/>
    </source>
</evidence>
<name>A0A2C8F8K6_9BACT</name>
<dbReference type="Pfam" id="PF13181">
    <property type="entry name" value="TPR_8"/>
    <property type="match status" value="1"/>
</dbReference>
<sequence>MAALFLVLLLFAAGGCALHPNPVVALPEDGRSSILVEDVPFHAQEQFQCGPATLAMALNWSGVEVTPESLVDSVYTASKKGSLQPAMVTSARRHGRVAYVLDDQDQLARTLEAGYPVVVLLNLGLSFYPVWHYAVVIGYDKVEGDYILHSGLTPHKRYSARQMDSMWGRSDYWGMLVLPPSELPELADESRWLRSVVGLERAKQWDAALSGYEAAVGRWPKSHDAWMGVGNSAYALGRRELAITAFQHATTIRPNEGIAFNNLAHVLAEVGRRDEAVAAAEKAVACGGPYVATFRKTLEEIRSR</sequence>
<proteinExistence type="predicted"/>
<feature type="repeat" description="TPR" evidence="1">
    <location>
        <begin position="223"/>
        <end position="256"/>
    </location>
</feature>
<dbReference type="InterPro" id="IPR011990">
    <property type="entry name" value="TPR-like_helical_dom_sf"/>
</dbReference>
<keyword evidence="1" id="KW-0802">TPR repeat</keyword>
<evidence type="ECO:0000259" key="3">
    <source>
        <dbReference type="Pfam" id="PF13529"/>
    </source>
</evidence>
<evidence type="ECO:0000313" key="5">
    <source>
        <dbReference type="Proteomes" id="UP000219215"/>
    </source>
</evidence>
<dbReference type="Gene3D" id="3.90.70.10">
    <property type="entry name" value="Cysteine proteinases"/>
    <property type="match status" value="1"/>
</dbReference>
<dbReference type="EMBL" id="LT907975">
    <property type="protein sequence ID" value="SOB59092.1"/>
    <property type="molecule type" value="Genomic_DNA"/>
</dbReference>
<dbReference type="OrthoDB" id="9814129at2"/>
<gene>
    <name evidence="4" type="ORF">DPRO_2188</name>
</gene>
<keyword evidence="2" id="KW-0732">Signal</keyword>
<feature type="signal peptide" evidence="2">
    <location>
        <begin position="1"/>
        <end position="25"/>
    </location>
</feature>
<feature type="domain" description="Peptidase C39-like" evidence="3">
    <location>
        <begin position="38"/>
        <end position="146"/>
    </location>
</feature>
<dbReference type="Gene3D" id="1.25.40.10">
    <property type="entry name" value="Tetratricopeptide repeat domain"/>
    <property type="match status" value="1"/>
</dbReference>
<dbReference type="PROSITE" id="PS50005">
    <property type="entry name" value="TPR"/>
    <property type="match status" value="1"/>
</dbReference>
<dbReference type="KEGG" id="pprf:DPRO_2188"/>
<organism evidence="4 5">
    <name type="scientific">Pseudodesulfovibrio profundus</name>
    <dbReference type="NCBI Taxonomy" id="57320"/>
    <lineage>
        <taxon>Bacteria</taxon>
        <taxon>Pseudomonadati</taxon>
        <taxon>Thermodesulfobacteriota</taxon>
        <taxon>Desulfovibrionia</taxon>
        <taxon>Desulfovibrionales</taxon>
        <taxon>Desulfovibrionaceae</taxon>
    </lineage>
</organism>
<dbReference type="InterPro" id="IPR039563">
    <property type="entry name" value="Peptidase_C39_single_dom"/>
</dbReference>
<dbReference type="Pfam" id="PF13432">
    <property type="entry name" value="TPR_16"/>
    <property type="match status" value="1"/>
</dbReference>
<accession>A0A2C8F8K6</accession>
<dbReference type="NCBIfam" id="NF033920">
    <property type="entry name" value="C39_PA2778_fam"/>
    <property type="match status" value="1"/>
</dbReference>
<dbReference type="SMART" id="SM00028">
    <property type="entry name" value="TPR"/>
    <property type="match status" value="2"/>
</dbReference>
<dbReference type="Pfam" id="PF13529">
    <property type="entry name" value="Peptidase_C39_2"/>
    <property type="match status" value="1"/>
</dbReference>
<dbReference type="AlphaFoldDB" id="A0A2C8F8K6"/>
<evidence type="ECO:0000313" key="4">
    <source>
        <dbReference type="EMBL" id="SOB59092.1"/>
    </source>
</evidence>
<dbReference type="SUPFAM" id="SSF48452">
    <property type="entry name" value="TPR-like"/>
    <property type="match status" value="1"/>
</dbReference>
<keyword evidence="5" id="KW-1185">Reference proteome</keyword>
<dbReference type="CDD" id="cd02549">
    <property type="entry name" value="Peptidase_C39A"/>
    <property type="match status" value="1"/>
</dbReference>
<protein>
    <submittedName>
        <fullName evidence="4">Tetratricopeptide TPR_1 repeat-containing protein</fullName>
    </submittedName>
</protein>
<dbReference type="RefSeq" id="WP_157917449.1">
    <property type="nucleotide sequence ID" value="NZ_LT907975.1"/>
</dbReference>
<evidence type="ECO:0000256" key="1">
    <source>
        <dbReference type="PROSITE-ProRule" id="PRU00339"/>
    </source>
</evidence>
<reference evidence="5" key="1">
    <citation type="submission" date="2017-09" db="EMBL/GenBank/DDBJ databases">
        <authorList>
            <person name="Regsiter A."/>
            <person name="William W."/>
        </authorList>
    </citation>
    <scope>NUCLEOTIDE SEQUENCE [LARGE SCALE GENOMIC DNA]</scope>
    <source>
        <strain evidence="5">500-1</strain>
    </source>
</reference>